<dbReference type="AlphaFoldDB" id="A0A8R1J470"/>
<feature type="region of interest" description="Disordered" evidence="1">
    <location>
        <begin position="76"/>
        <end position="95"/>
    </location>
</feature>
<evidence type="ECO:0000256" key="2">
    <source>
        <dbReference type="SAM" id="Phobius"/>
    </source>
</evidence>
<evidence type="ECO:0000313" key="4">
    <source>
        <dbReference type="EnsemblMetazoa" id="CJA46581.1"/>
    </source>
</evidence>
<keyword evidence="3" id="KW-0732">Signal</keyword>
<name>A0A8R1J470_CAEJA</name>
<keyword evidence="2" id="KW-0472">Membrane</keyword>
<sequence>MVDLKLFGIAILFTQIGSVVMATPTPESVGFFAGMVLTLGVFAYVLILFVPVLCLACSVYCSVLVIMRMNQKKAAGATSAKASGKDSESNKPPPV</sequence>
<feature type="signal peptide" evidence="3">
    <location>
        <begin position="1"/>
        <end position="22"/>
    </location>
</feature>
<reference evidence="5" key="1">
    <citation type="submission" date="2010-08" db="EMBL/GenBank/DDBJ databases">
        <authorList>
            <consortium name="Caenorhabditis japonica Sequencing Consortium"/>
            <person name="Wilson R.K."/>
        </authorList>
    </citation>
    <scope>NUCLEOTIDE SEQUENCE [LARGE SCALE GENOMIC DNA]</scope>
    <source>
        <strain evidence="5">DF5081</strain>
    </source>
</reference>
<accession>A0A8R1J470</accession>
<dbReference type="EnsemblMetazoa" id="CJA46581.1">
    <property type="protein sequence ID" value="CJA46581.1"/>
    <property type="gene ID" value="WBGene00219530"/>
</dbReference>
<evidence type="ECO:0000256" key="3">
    <source>
        <dbReference type="SAM" id="SignalP"/>
    </source>
</evidence>
<feature type="transmembrane region" description="Helical" evidence="2">
    <location>
        <begin position="32"/>
        <end position="65"/>
    </location>
</feature>
<feature type="chain" id="PRO_5035799476" evidence="3">
    <location>
        <begin position="23"/>
        <end position="95"/>
    </location>
</feature>
<keyword evidence="5" id="KW-1185">Reference proteome</keyword>
<evidence type="ECO:0000313" key="5">
    <source>
        <dbReference type="Proteomes" id="UP000005237"/>
    </source>
</evidence>
<dbReference type="Proteomes" id="UP000005237">
    <property type="component" value="Unassembled WGS sequence"/>
</dbReference>
<evidence type="ECO:0000256" key="1">
    <source>
        <dbReference type="SAM" id="MobiDB-lite"/>
    </source>
</evidence>
<keyword evidence="2" id="KW-1133">Transmembrane helix</keyword>
<reference evidence="4" key="2">
    <citation type="submission" date="2022-06" db="UniProtKB">
        <authorList>
            <consortium name="EnsemblMetazoa"/>
        </authorList>
    </citation>
    <scope>IDENTIFICATION</scope>
    <source>
        <strain evidence="4">DF5081</strain>
    </source>
</reference>
<keyword evidence="2" id="KW-0812">Transmembrane</keyword>
<proteinExistence type="predicted"/>
<protein>
    <submittedName>
        <fullName evidence="4">Uncharacterized protein</fullName>
    </submittedName>
</protein>
<organism evidence="4 5">
    <name type="scientific">Caenorhabditis japonica</name>
    <dbReference type="NCBI Taxonomy" id="281687"/>
    <lineage>
        <taxon>Eukaryota</taxon>
        <taxon>Metazoa</taxon>
        <taxon>Ecdysozoa</taxon>
        <taxon>Nematoda</taxon>
        <taxon>Chromadorea</taxon>
        <taxon>Rhabditida</taxon>
        <taxon>Rhabditina</taxon>
        <taxon>Rhabditomorpha</taxon>
        <taxon>Rhabditoidea</taxon>
        <taxon>Rhabditidae</taxon>
        <taxon>Peloderinae</taxon>
        <taxon>Caenorhabditis</taxon>
    </lineage>
</organism>